<dbReference type="Gene3D" id="3.40.430.10">
    <property type="entry name" value="Dihydrofolate Reductase, subunit A"/>
    <property type="match status" value="1"/>
</dbReference>
<dbReference type="InterPro" id="IPR024072">
    <property type="entry name" value="DHFR-like_dom_sf"/>
</dbReference>
<protein>
    <submittedName>
        <fullName evidence="2">Pyrimidine reductase, riboflavin biosynthesis</fullName>
    </submittedName>
</protein>
<evidence type="ECO:0000259" key="1">
    <source>
        <dbReference type="Pfam" id="PF01872"/>
    </source>
</evidence>
<dbReference type="SUPFAM" id="SSF53597">
    <property type="entry name" value="Dihydrofolate reductase-like"/>
    <property type="match status" value="1"/>
</dbReference>
<organism evidence="2 3">
    <name type="scientific">Aquisalimonas asiatica</name>
    <dbReference type="NCBI Taxonomy" id="406100"/>
    <lineage>
        <taxon>Bacteria</taxon>
        <taxon>Pseudomonadati</taxon>
        <taxon>Pseudomonadota</taxon>
        <taxon>Gammaproteobacteria</taxon>
        <taxon>Chromatiales</taxon>
        <taxon>Ectothiorhodospiraceae</taxon>
        <taxon>Aquisalimonas</taxon>
    </lineage>
</organism>
<dbReference type="Pfam" id="PF01872">
    <property type="entry name" value="RibD_C"/>
    <property type="match status" value="1"/>
</dbReference>
<proteinExistence type="predicted"/>
<reference evidence="2 3" key="1">
    <citation type="submission" date="2016-10" db="EMBL/GenBank/DDBJ databases">
        <authorList>
            <person name="de Groot N.N."/>
        </authorList>
    </citation>
    <scope>NUCLEOTIDE SEQUENCE [LARGE SCALE GENOMIC DNA]</scope>
    <source>
        <strain evidence="2 3">CGMCC 1.6291</strain>
    </source>
</reference>
<dbReference type="EMBL" id="FOEG01000001">
    <property type="protein sequence ID" value="SEO52136.1"/>
    <property type="molecule type" value="Genomic_DNA"/>
</dbReference>
<feature type="domain" description="Bacterial bifunctional deaminase-reductase C-terminal" evidence="1">
    <location>
        <begin position="41"/>
        <end position="250"/>
    </location>
</feature>
<keyword evidence="3" id="KW-1185">Reference proteome</keyword>
<dbReference type="Proteomes" id="UP000199657">
    <property type="component" value="Unassembled WGS sequence"/>
</dbReference>
<dbReference type="GO" id="GO:0009231">
    <property type="term" value="P:riboflavin biosynthetic process"/>
    <property type="evidence" value="ECO:0007669"/>
    <property type="project" value="InterPro"/>
</dbReference>
<dbReference type="AlphaFoldDB" id="A0A1H8QDK6"/>
<accession>A0A1H8QDK6</accession>
<dbReference type="STRING" id="406100.SAMN04488052_101507"/>
<dbReference type="GO" id="GO:0008703">
    <property type="term" value="F:5-amino-6-(5-phosphoribosylamino)uracil reductase activity"/>
    <property type="evidence" value="ECO:0007669"/>
    <property type="project" value="InterPro"/>
</dbReference>
<name>A0A1H8QDK6_9GAMM</name>
<gene>
    <name evidence="2" type="ORF">SAMN04488052_101507</name>
</gene>
<dbReference type="RefSeq" id="WP_171909778.1">
    <property type="nucleotide sequence ID" value="NZ_FOEG01000001.1"/>
</dbReference>
<sequence>MTDTGEQPAPVHPLYPDAGSPVPLQRLYLEAPLPDQGRFGPWIYGNFVATLDGRIALAHPETGRLGVTESIGDARDWRLFQELAARADVLITSGRYLRDLRLGTAQDVLPLSSREPFADLLEWRVRHGYPRQPDVAVLSATLDFQLPEALFRQGRRVTVLTGALAGDEAVQRHEQDGARVIRVSSGDAVDGGDVARALGDMGYRRAYSVTGPYVLHALMRAGALDGLFLTQRHRIVGGEHYSTITEGPVLTPPADLRLQWLYLDAATETAPGQQFARFSLEYRPS</sequence>
<evidence type="ECO:0000313" key="2">
    <source>
        <dbReference type="EMBL" id="SEO52136.1"/>
    </source>
</evidence>
<dbReference type="InterPro" id="IPR002734">
    <property type="entry name" value="RibDG_C"/>
</dbReference>
<evidence type="ECO:0000313" key="3">
    <source>
        <dbReference type="Proteomes" id="UP000199657"/>
    </source>
</evidence>